<reference evidence="8 9" key="1">
    <citation type="submission" date="2017-10" db="EMBL/GenBank/DDBJ databases">
        <title>Comparative genomics in systemic dimorphic fungi from Ajellomycetaceae.</title>
        <authorList>
            <person name="Munoz J.F."/>
            <person name="Mcewen J.G."/>
            <person name="Clay O.K."/>
            <person name="Cuomo C.A."/>
        </authorList>
    </citation>
    <scope>NUCLEOTIDE SEQUENCE [LARGE SCALE GENOMIC DNA]</scope>
    <source>
        <strain evidence="8 9">UAMH7299</strain>
    </source>
</reference>
<dbReference type="Pfam" id="PF04112">
    <property type="entry name" value="Mak10"/>
    <property type="match status" value="1"/>
</dbReference>
<keyword evidence="4" id="KW-0175">Coiled coil</keyword>
<sequence length="727" mass="81808">MDSKMDSGYLAPGETLDDDYDVLKPLLPEEVIGIMDQLLSHEVAWHMGHPLSQTLFTSLYLDQLLWPVPTTLDEARFDRGQIQRVVGQNNGRGDTEGGERGGGALVNLVLRAYCLALIKACDRVNTKVASEYYYEEEDFVTQLYNRKLLSDIDSAAVQDVVKDALSWLDTQQDSINTDLRNVLSNRLIFRREFLIGLELDTSVVREPCTTPFSTCLRQIGLIHASQRLGRPVDDAFSVKIQRRLASTVPPRPMVKLGFDDAMAHLTRFCQDAIDVQEILEYTGPSNLQALVWAMQSRKPQPAVYIRSLMQSLLVYKNTDILGSLSVKQFIQDDLTQLVLPTSTIFDPENDEVEIPSDPRFQIARLVDDFIKRVSQPFVDMYRTTCLNRCRVRRTLCHSVIDWDHLQAEAEEVDIRLRDLTHETPITLFENQTTYAYPLSSWAYHQKLQQLRLILQLGFELDIYAPHELAGMYYYLSHICSTHVGHLDRIRSCVIAAHEKFATTASLTSDQESAYERTFTLLDALTTQLIATDAFAIALHALYALLTRHNLLSRNNNTSTTATTTNAANSSNYSTPRLRYELRMRPFTPIALPELIPYEIFAKEAALLDISDENILDRAGRAIAEAKRNFEKMATQQQQYQGKGSGTGAGNVQADVLRTVKDELRACIGASIAIGGAKKIFENKEGRKGKGKGNGNGGGKGLRVEIPDVGSRGRWHDWWAVPKVMEGK</sequence>
<feature type="compositionally biased region" description="Gly residues" evidence="5">
    <location>
        <begin position="691"/>
        <end position="700"/>
    </location>
</feature>
<evidence type="ECO:0000313" key="9">
    <source>
        <dbReference type="Proteomes" id="UP000224634"/>
    </source>
</evidence>
<evidence type="ECO:0000256" key="2">
    <source>
        <dbReference type="ARBA" id="ARBA00006289"/>
    </source>
</evidence>
<evidence type="ECO:0008006" key="10">
    <source>
        <dbReference type="Google" id="ProtNLM"/>
    </source>
</evidence>
<accession>A0A2B7YQ49</accession>
<dbReference type="OrthoDB" id="269405at2759"/>
<dbReference type="InterPro" id="IPR057982">
    <property type="entry name" value="TPR_NAA35"/>
</dbReference>
<feature type="domain" description="NAA35-like N-terminal" evidence="6">
    <location>
        <begin position="1"/>
        <end position="158"/>
    </location>
</feature>
<evidence type="ECO:0000259" key="6">
    <source>
        <dbReference type="Pfam" id="PF04112"/>
    </source>
</evidence>
<gene>
    <name evidence="8" type="ORF">AJ80_02808</name>
</gene>
<proteinExistence type="inferred from homology"/>
<evidence type="ECO:0000256" key="3">
    <source>
        <dbReference type="ARBA" id="ARBA00022490"/>
    </source>
</evidence>
<organism evidence="8 9">
    <name type="scientific">Polytolypa hystricis (strain UAMH7299)</name>
    <dbReference type="NCBI Taxonomy" id="1447883"/>
    <lineage>
        <taxon>Eukaryota</taxon>
        <taxon>Fungi</taxon>
        <taxon>Dikarya</taxon>
        <taxon>Ascomycota</taxon>
        <taxon>Pezizomycotina</taxon>
        <taxon>Eurotiomycetes</taxon>
        <taxon>Eurotiomycetidae</taxon>
        <taxon>Onygenales</taxon>
        <taxon>Onygenales incertae sedis</taxon>
        <taxon>Polytolypa</taxon>
    </lineage>
</organism>
<evidence type="ECO:0000256" key="1">
    <source>
        <dbReference type="ARBA" id="ARBA00004496"/>
    </source>
</evidence>
<name>A0A2B7YQ49_POLH7</name>
<comment type="subcellular location">
    <subcellularLocation>
        <location evidence="1">Cytoplasm</location>
    </subcellularLocation>
</comment>
<evidence type="ECO:0000256" key="4">
    <source>
        <dbReference type="SAM" id="Coils"/>
    </source>
</evidence>
<dbReference type="STRING" id="1447883.A0A2B7YQ49"/>
<protein>
    <recommendedName>
        <fullName evidence="10">Amino-acid N-acetyltransferase subunit Mak10</fullName>
    </recommendedName>
</protein>
<evidence type="ECO:0000313" key="8">
    <source>
        <dbReference type="EMBL" id="PGH23171.1"/>
    </source>
</evidence>
<feature type="region of interest" description="Disordered" evidence="5">
    <location>
        <begin position="683"/>
        <end position="702"/>
    </location>
</feature>
<dbReference type="Pfam" id="PF25789">
    <property type="entry name" value="TPR_NAA35"/>
    <property type="match status" value="1"/>
</dbReference>
<dbReference type="EMBL" id="PDNA01000028">
    <property type="protein sequence ID" value="PGH23171.1"/>
    <property type="molecule type" value="Genomic_DNA"/>
</dbReference>
<dbReference type="InterPro" id="IPR007244">
    <property type="entry name" value="Naa35_N"/>
</dbReference>
<dbReference type="Proteomes" id="UP000224634">
    <property type="component" value="Unassembled WGS sequence"/>
</dbReference>
<keyword evidence="9" id="KW-1185">Reference proteome</keyword>
<dbReference type="InterPro" id="IPR057983">
    <property type="entry name" value="NAA35-like_N"/>
</dbReference>
<keyword evidence="3" id="KW-0963">Cytoplasm</keyword>
<evidence type="ECO:0000256" key="5">
    <source>
        <dbReference type="SAM" id="MobiDB-lite"/>
    </source>
</evidence>
<dbReference type="PANTHER" id="PTHR21373">
    <property type="entry name" value="GLUCOSE REPRESSIBLE PROTEIN MAK10"/>
    <property type="match status" value="1"/>
</dbReference>
<comment type="caution">
    <text evidence="8">The sequence shown here is derived from an EMBL/GenBank/DDBJ whole genome shotgun (WGS) entry which is preliminary data.</text>
</comment>
<feature type="domain" description="NAA35-like TPR repeats" evidence="7">
    <location>
        <begin position="290"/>
        <end position="638"/>
    </location>
</feature>
<feature type="coiled-coil region" evidence="4">
    <location>
        <begin position="615"/>
        <end position="642"/>
    </location>
</feature>
<dbReference type="AlphaFoldDB" id="A0A2B7YQ49"/>
<dbReference type="GO" id="GO:0031417">
    <property type="term" value="C:NatC complex"/>
    <property type="evidence" value="ECO:0007669"/>
    <property type="project" value="InterPro"/>
</dbReference>
<evidence type="ECO:0000259" key="7">
    <source>
        <dbReference type="Pfam" id="PF25789"/>
    </source>
</evidence>
<comment type="similarity">
    <text evidence="2">Belongs to the MAK10 family.</text>
</comment>
<dbReference type="PANTHER" id="PTHR21373:SF0">
    <property type="entry name" value="N-ALPHA-ACETYLTRANSFERASE 35, NATC AUXILIARY SUBUNIT"/>
    <property type="match status" value="1"/>
</dbReference>